<sequence length="106" mass="11519">MSPKLGGLGGKIDAQLKSLTNRVAYSTITLHLEAAVSITTPQQPLGLQVQDTWNKATRSVSEFTTGLLKLGLWLMAYSPYLLLLGGAVLFGYIRLKRRWGGREAGS</sequence>
<keyword evidence="1" id="KW-0812">Transmembrane</keyword>
<feature type="domain" description="DUF4349" evidence="2">
    <location>
        <begin position="12"/>
        <end position="90"/>
    </location>
</feature>
<reference evidence="3" key="1">
    <citation type="submission" date="2021-05" db="EMBL/GenBank/DDBJ databases">
        <authorList>
            <person name="Pietrasiak N."/>
            <person name="Ward R."/>
            <person name="Stajich J.E."/>
            <person name="Kurbessoian T."/>
        </authorList>
    </citation>
    <scope>NUCLEOTIDE SEQUENCE</scope>
    <source>
        <strain evidence="3">CPER-KK1</strain>
    </source>
</reference>
<comment type="caution">
    <text evidence="3">The sequence shown here is derived from an EMBL/GenBank/DDBJ whole genome shotgun (WGS) entry which is preliminary data.</text>
</comment>
<accession>A0A951PR43</accession>
<reference evidence="3" key="2">
    <citation type="journal article" date="2022" name="Microbiol. Resour. Announc.">
        <title>Metagenome Sequencing to Explore Phylogenomics of Terrestrial Cyanobacteria.</title>
        <authorList>
            <person name="Ward R.D."/>
            <person name="Stajich J.E."/>
            <person name="Johansen J.R."/>
            <person name="Huntemann M."/>
            <person name="Clum A."/>
            <person name="Foster B."/>
            <person name="Foster B."/>
            <person name="Roux S."/>
            <person name="Palaniappan K."/>
            <person name="Varghese N."/>
            <person name="Mukherjee S."/>
            <person name="Reddy T.B.K."/>
            <person name="Daum C."/>
            <person name="Copeland A."/>
            <person name="Chen I.A."/>
            <person name="Ivanova N.N."/>
            <person name="Kyrpides N.C."/>
            <person name="Shapiro N."/>
            <person name="Eloe-Fadrosh E.A."/>
            <person name="Pietrasiak N."/>
        </authorList>
    </citation>
    <scope>NUCLEOTIDE SEQUENCE</scope>
    <source>
        <strain evidence="3">CPER-KK1</strain>
    </source>
</reference>
<proteinExistence type="predicted"/>
<keyword evidence="1" id="KW-0472">Membrane</keyword>
<evidence type="ECO:0000256" key="1">
    <source>
        <dbReference type="SAM" id="Phobius"/>
    </source>
</evidence>
<dbReference type="InterPro" id="IPR025645">
    <property type="entry name" value="DUF4349"/>
</dbReference>
<organism evidence="3 4">
    <name type="scientific">Symplocastrum torsivum CPER-KK1</name>
    <dbReference type="NCBI Taxonomy" id="450513"/>
    <lineage>
        <taxon>Bacteria</taxon>
        <taxon>Bacillati</taxon>
        <taxon>Cyanobacteriota</taxon>
        <taxon>Cyanophyceae</taxon>
        <taxon>Oscillatoriophycideae</taxon>
        <taxon>Oscillatoriales</taxon>
        <taxon>Microcoleaceae</taxon>
        <taxon>Symplocastrum</taxon>
    </lineage>
</organism>
<evidence type="ECO:0000259" key="2">
    <source>
        <dbReference type="Pfam" id="PF14257"/>
    </source>
</evidence>
<gene>
    <name evidence="3" type="ORF">KME25_25740</name>
</gene>
<evidence type="ECO:0000313" key="3">
    <source>
        <dbReference type="EMBL" id="MBW4547819.1"/>
    </source>
</evidence>
<evidence type="ECO:0000313" key="4">
    <source>
        <dbReference type="Proteomes" id="UP000753908"/>
    </source>
</evidence>
<dbReference type="Proteomes" id="UP000753908">
    <property type="component" value="Unassembled WGS sequence"/>
</dbReference>
<dbReference type="AlphaFoldDB" id="A0A951PR43"/>
<dbReference type="Pfam" id="PF14257">
    <property type="entry name" value="DUF4349"/>
    <property type="match status" value="1"/>
</dbReference>
<feature type="transmembrane region" description="Helical" evidence="1">
    <location>
        <begin position="70"/>
        <end position="93"/>
    </location>
</feature>
<protein>
    <submittedName>
        <fullName evidence="3">DUF4349 domain-containing protein</fullName>
    </submittedName>
</protein>
<keyword evidence="1" id="KW-1133">Transmembrane helix</keyword>
<name>A0A951PR43_9CYAN</name>
<dbReference type="EMBL" id="JAHHIF010000049">
    <property type="protein sequence ID" value="MBW4547819.1"/>
    <property type="molecule type" value="Genomic_DNA"/>
</dbReference>